<protein>
    <submittedName>
        <fullName evidence="2">Uncharacterized protein</fullName>
    </submittedName>
</protein>
<accession>A0ABN9CL28</accession>
<feature type="region of interest" description="Disordered" evidence="1">
    <location>
        <begin position="29"/>
        <end position="122"/>
    </location>
</feature>
<comment type="caution">
    <text evidence="2">The sequence shown here is derived from an EMBL/GenBank/DDBJ whole genome shotgun (WGS) entry which is preliminary data.</text>
</comment>
<dbReference type="EMBL" id="CATNWA010010919">
    <property type="protein sequence ID" value="CAI9560831.1"/>
    <property type="molecule type" value="Genomic_DNA"/>
</dbReference>
<feature type="compositionally biased region" description="Basic residues" evidence="1">
    <location>
        <begin position="75"/>
        <end position="86"/>
    </location>
</feature>
<proteinExistence type="predicted"/>
<keyword evidence="3" id="KW-1185">Reference proteome</keyword>
<evidence type="ECO:0000256" key="1">
    <source>
        <dbReference type="SAM" id="MobiDB-lite"/>
    </source>
</evidence>
<dbReference type="Proteomes" id="UP001162483">
    <property type="component" value="Unassembled WGS sequence"/>
</dbReference>
<evidence type="ECO:0000313" key="2">
    <source>
        <dbReference type="EMBL" id="CAI9560831.1"/>
    </source>
</evidence>
<sequence>SVWCNLTCCVRSAPGLRWGRSREIKRLDRLSGPVRGVPRGNMKKKTNSTPKDPDTQEIPFKLREIMKSRMEMDKPKKRRRPVQTRGRHSEGLQTDIPVPKFKRERNESVGAFLSRMNRETQH</sequence>
<name>A0ABN9CL28_9NEOB</name>
<reference evidence="2" key="1">
    <citation type="submission" date="2023-05" db="EMBL/GenBank/DDBJ databases">
        <authorList>
            <person name="Stuckert A."/>
        </authorList>
    </citation>
    <scope>NUCLEOTIDE SEQUENCE</scope>
</reference>
<feature type="non-terminal residue" evidence="2">
    <location>
        <position position="1"/>
    </location>
</feature>
<dbReference type="PANTHER" id="PTHR21838:SF2">
    <property type="entry name" value="COILED-COIL DOMAIN-CONTAINING PROTEIN 137"/>
    <property type="match status" value="1"/>
</dbReference>
<feature type="non-terminal residue" evidence="2">
    <location>
        <position position="122"/>
    </location>
</feature>
<dbReference type="InterPro" id="IPR026680">
    <property type="entry name" value="CCDC137"/>
</dbReference>
<evidence type="ECO:0000313" key="3">
    <source>
        <dbReference type="Proteomes" id="UP001162483"/>
    </source>
</evidence>
<feature type="compositionally biased region" description="Basic and acidic residues" evidence="1">
    <location>
        <begin position="60"/>
        <end position="74"/>
    </location>
</feature>
<dbReference type="PANTHER" id="PTHR21838">
    <property type="entry name" value="COILED-COIL DOMAIN-CONTAINING PROTEIN 137"/>
    <property type="match status" value="1"/>
</dbReference>
<gene>
    <name evidence="2" type="ORF">SPARVUS_LOCUS5345581</name>
</gene>
<organism evidence="2 3">
    <name type="scientific">Staurois parvus</name>
    <dbReference type="NCBI Taxonomy" id="386267"/>
    <lineage>
        <taxon>Eukaryota</taxon>
        <taxon>Metazoa</taxon>
        <taxon>Chordata</taxon>
        <taxon>Craniata</taxon>
        <taxon>Vertebrata</taxon>
        <taxon>Euteleostomi</taxon>
        <taxon>Amphibia</taxon>
        <taxon>Batrachia</taxon>
        <taxon>Anura</taxon>
        <taxon>Neobatrachia</taxon>
        <taxon>Ranoidea</taxon>
        <taxon>Ranidae</taxon>
        <taxon>Staurois</taxon>
    </lineage>
</organism>